<dbReference type="InterPro" id="IPR050189">
    <property type="entry name" value="MFS_Efflux_Transporters"/>
</dbReference>
<evidence type="ECO:0000256" key="1">
    <source>
        <dbReference type="ARBA" id="ARBA00004651"/>
    </source>
</evidence>
<evidence type="ECO:0000259" key="8">
    <source>
        <dbReference type="PROSITE" id="PS50850"/>
    </source>
</evidence>
<feature type="transmembrane region" description="Helical" evidence="7">
    <location>
        <begin position="127"/>
        <end position="149"/>
    </location>
</feature>
<protein>
    <submittedName>
        <fullName evidence="9">MFS transporter</fullName>
    </submittedName>
</protein>
<feature type="region of interest" description="Disordered" evidence="6">
    <location>
        <begin position="382"/>
        <end position="404"/>
    </location>
</feature>
<dbReference type="RefSeq" id="WP_220226343.1">
    <property type="nucleotide sequence ID" value="NZ_JAICBX010000001.1"/>
</dbReference>
<feature type="transmembrane region" description="Helical" evidence="7">
    <location>
        <begin position="354"/>
        <end position="375"/>
    </location>
</feature>
<feature type="transmembrane region" description="Helical" evidence="7">
    <location>
        <begin position="155"/>
        <end position="177"/>
    </location>
</feature>
<keyword evidence="3 7" id="KW-0812">Transmembrane</keyword>
<name>A0AAE2ZLP8_9HYPH</name>
<dbReference type="CDD" id="cd17324">
    <property type="entry name" value="MFS_NepI_like"/>
    <property type="match status" value="1"/>
</dbReference>
<dbReference type="AlphaFoldDB" id="A0AAE2ZLP8"/>
<evidence type="ECO:0000313" key="10">
    <source>
        <dbReference type="Proteomes" id="UP001196509"/>
    </source>
</evidence>
<dbReference type="Pfam" id="PF07690">
    <property type="entry name" value="MFS_1"/>
    <property type="match status" value="1"/>
</dbReference>
<feature type="transmembrane region" description="Helical" evidence="7">
    <location>
        <begin position="44"/>
        <end position="62"/>
    </location>
</feature>
<comment type="subcellular location">
    <subcellularLocation>
        <location evidence="1">Cell membrane</location>
        <topology evidence="1">Multi-pass membrane protein</topology>
    </subcellularLocation>
</comment>
<proteinExistence type="predicted"/>
<reference evidence="9" key="1">
    <citation type="submission" date="2021-08" db="EMBL/GenBank/DDBJ databases">
        <title>Hoeflea bacterium WL0058 sp. nov., isolated from the sediment.</title>
        <authorList>
            <person name="Wang L."/>
            <person name="Zhang D."/>
        </authorList>
    </citation>
    <scope>NUCLEOTIDE SEQUENCE</scope>
    <source>
        <strain evidence="9">WL0058</strain>
    </source>
</reference>
<dbReference type="InterPro" id="IPR011701">
    <property type="entry name" value="MFS"/>
</dbReference>
<comment type="caution">
    <text evidence="9">The sequence shown here is derived from an EMBL/GenBank/DDBJ whole genome shotgun (WGS) entry which is preliminary data.</text>
</comment>
<feature type="transmembrane region" description="Helical" evidence="7">
    <location>
        <begin position="69"/>
        <end position="93"/>
    </location>
</feature>
<feature type="transmembrane region" description="Helical" evidence="7">
    <location>
        <begin position="198"/>
        <end position="221"/>
    </location>
</feature>
<dbReference type="Gene3D" id="1.20.1250.20">
    <property type="entry name" value="MFS general substrate transporter like domains"/>
    <property type="match status" value="1"/>
</dbReference>
<accession>A0AAE2ZLP8</accession>
<dbReference type="InterPro" id="IPR020846">
    <property type="entry name" value="MFS_dom"/>
</dbReference>
<keyword evidence="5 7" id="KW-0472">Membrane</keyword>
<evidence type="ECO:0000256" key="5">
    <source>
        <dbReference type="ARBA" id="ARBA00023136"/>
    </source>
</evidence>
<organism evidence="9 10">
    <name type="scientific">Flavimaribacter sediminis</name>
    <dbReference type="NCBI Taxonomy" id="2865987"/>
    <lineage>
        <taxon>Bacteria</taxon>
        <taxon>Pseudomonadati</taxon>
        <taxon>Pseudomonadota</taxon>
        <taxon>Alphaproteobacteria</taxon>
        <taxon>Hyphomicrobiales</taxon>
        <taxon>Rhizobiaceae</taxon>
        <taxon>Flavimaribacter</taxon>
    </lineage>
</organism>
<evidence type="ECO:0000256" key="2">
    <source>
        <dbReference type="ARBA" id="ARBA00022475"/>
    </source>
</evidence>
<dbReference type="GO" id="GO:0005886">
    <property type="term" value="C:plasma membrane"/>
    <property type="evidence" value="ECO:0007669"/>
    <property type="project" value="UniProtKB-SubCell"/>
</dbReference>
<dbReference type="EMBL" id="JAICBX010000001">
    <property type="protein sequence ID" value="MBW8635612.1"/>
    <property type="molecule type" value="Genomic_DNA"/>
</dbReference>
<feature type="transmembrane region" description="Helical" evidence="7">
    <location>
        <begin position="266"/>
        <end position="286"/>
    </location>
</feature>
<dbReference type="InterPro" id="IPR036259">
    <property type="entry name" value="MFS_trans_sf"/>
</dbReference>
<dbReference type="PROSITE" id="PS50850">
    <property type="entry name" value="MFS"/>
    <property type="match status" value="1"/>
</dbReference>
<dbReference type="PANTHER" id="PTHR43124">
    <property type="entry name" value="PURINE EFFLUX PUMP PBUE"/>
    <property type="match status" value="1"/>
</dbReference>
<keyword evidence="4 7" id="KW-1133">Transmembrane helix</keyword>
<evidence type="ECO:0000256" key="4">
    <source>
        <dbReference type="ARBA" id="ARBA00022989"/>
    </source>
</evidence>
<evidence type="ECO:0000256" key="6">
    <source>
        <dbReference type="SAM" id="MobiDB-lite"/>
    </source>
</evidence>
<evidence type="ECO:0000313" key="9">
    <source>
        <dbReference type="EMBL" id="MBW8635612.1"/>
    </source>
</evidence>
<evidence type="ECO:0000256" key="3">
    <source>
        <dbReference type="ARBA" id="ARBA00022692"/>
    </source>
</evidence>
<dbReference type="PANTHER" id="PTHR43124:SF10">
    <property type="entry name" value="PURINE EFFLUX PUMP PBUE"/>
    <property type="match status" value="1"/>
</dbReference>
<dbReference type="SUPFAM" id="SSF103473">
    <property type="entry name" value="MFS general substrate transporter"/>
    <property type="match status" value="1"/>
</dbReference>
<sequence>MFRILVLSLAPFAFATGAYAFAGLLEPMASDLGVSVAVVAQLQTAFMIACGVGGLVLAIATASVEKRTLLLLVLVILAAANALSAMTSSFWQLSVIRTFAGFVGALTVPVASMLAVMLILPERRSVALAAILGGNSLAFLFGIPLGSVIGSVYGWAASFWFSACLCLLVATLTYLFIPKSAAPPLLSAKAYRVILQWPIPWLLGVTLLAFTATFATVGLIGPVVTAATGLSGGSIGLMQLLIGVGSVVGLSAGARLADKSNRPLPWLLAGILATQCLYILSLSGGYMAANSVALIATALLAGSACLFACAPIIQTRLASVAGPAATIAFAFNGSMIFMEQGLGTAAGGIATARFGLWSVGLAGALIAAMGLALSLRDLTPKTTAEPATPDGAAQNRTARASRMR</sequence>
<feature type="transmembrane region" description="Helical" evidence="7">
    <location>
        <begin position="233"/>
        <end position="254"/>
    </location>
</feature>
<keyword evidence="2" id="KW-1003">Cell membrane</keyword>
<feature type="transmembrane region" description="Helical" evidence="7">
    <location>
        <begin position="99"/>
        <end position="120"/>
    </location>
</feature>
<evidence type="ECO:0000256" key="7">
    <source>
        <dbReference type="SAM" id="Phobius"/>
    </source>
</evidence>
<feature type="transmembrane region" description="Helical" evidence="7">
    <location>
        <begin position="292"/>
        <end position="313"/>
    </location>
</feature>
<gene>
    <name evidence="9" type="ORF">K1W69_00315</name>
</gene>
<keyword evidence="10" id="KW-1185">Reference proteome</keyword>
<dbReference type="Proteomes" id="UP001196509">
    <property type="component" value="Unassembled WGS sequence"/>
</dbReference>
<dbReference type="GO" id="GO:0022857">
    <property type="term" value="F:transmembrane transporter activity"/>
    <property type="evidence" value="ECO:0007669"/>
    <property type="project" value="InterPro"/>
</dbReference>
<feature type="transmembrane region" description="Helical" evidence="7">
    <location>
        <begin position="320"/>
        <end position="342"/>
    </location>
</feature>
<feature type="domain" description="Major facilitator superfamily (MFS) profile" evidence="8">
    <location>
        <begin position="3"/>
        <end position="382"/>
    </location>
</feature>